<dbReference type="Proteomes" id="UP000305675">
    <property type="component" value="Unassembled WGS sequence"/>
</dbReference>
<comment type="caution">
    <text evidence="1">The sequence shown here is derived from an EMBL/GenBank/DDBJ whole genome shotgun (WGS) entry which is preliminary data.</text>
</comment>
<dbReference type="RefSeq" id="WP_136864415.1">
    <property type="nucleotide sequence ID" value="NZ_SWCJ01000014.1"/>
</dbReference>
<organism evidence="1 2">
    <name type="scientific">Ferrimonas aestuarii</name>
    <dbReference type="NCBI Taxonomy" id="2569539"/>
    <lineage>
        <taxon>Bacteria</taxon>
        <taxon>Pseudomonadati</taxon>
        <taxon>Pseudomonadota</taxon>
        <taxon>Gammaproteobacteria</taxon>
        <taxon>Alteromonadales</taxon>
        <taxon>Ferrimonadaceae</taxon>
        <taxon>Ferrimonas</taxon>
    </lineage>
</organism>
<dbReference type="EMBL" id="SWCJ01000014">
    <property type="protein sequence ID" value="TKB52792.1"/>
    <property type="molecule type" value="Genomic_DNA"/>
</dbReference>
<gene>
    <name evidence="1" type="ORF">FCL42_15905</name>
</gene>
<accession>A0A4U1BLF5</accession>
<keyword evidence="2" id="KW-1185">Reference proteome</keyword>
<name>A0A4U1BLF5_9GAMM</name>
<sequence length="82" mass="9178">MLFTIDANLESNQPHLTLIHTRSGRHVLELASARLQMLLESGIVAVEDLSSTNPKQLQEVAWELLLFDSSLPDIERIAQLEA</sequence>
<reference evidence="1 2" key="1">
    <citation type="submission" date="2019-04" db="EMBL/GenBank/DDBJ databases">
        <authorList>
            <person name="Hwang J.C."/>
        </authorList>
    </citation>
    <scope>NUCLEOTIDE SEQUENCE [LARGE SCALE GENOMIC DNA]</scope>
    <source>
        <strain evidence="1 2">IMCC35002</strain>
    </source>
</reference>
<evidence type="ECO:0000313" key="1">
    <source>
        <dbReference type="EMBL" id="TKB52792.1"/>
    </source>
</evidence>
<protein>
    <submittedName>
        <fullName evidence="1">Uncharacterized protein</fullName>
    </submittedName>
</protein>
<evidence type="ECO:0000313" key="2">
    <source>
        <dbReference type="Proteomes" id="UP000305675"/>
    </source>
</evidence>
<dbReference type="OrthoDB" id="6400925at2"/>
<dbReference type="AlphaFoldDB" id="A0A4U1BLF5"/>
<proteinExistence type="predicted"/>